<accession>A0A1M6NWA1</accession>
<protein>
    <submittedName>
        <fullName evidence="2">Uncharacterized protein</fullName>
    </submittedName>
</protein>
<organism evidence="2 3">
    <name type="scientific">Anaerocolumna jejuensis DSM 15929</name>
    <dbReference type="NCBI Taxonomy" id="1121322"/>
    <lineage>
        <taxon>Bacteria</taxon>
        <taxon>Bacillati</taxon>
        <taxon>Bacillota</taxon>
        <taxon>Clostridia</taxon>
        <taxon>Lachnospirales</taxon>
        <taxon>Lachnospiraceae</taxon>
        <taxon>Anaerocolumna</taxon>
    </lineage>
</organism>
<dbReference type="Proteomes" id="UP000184386">
    <property type="component" value="Unassembled WGS sequence"/>
</dbReference>
<dbReference type="AlphaFoldDB" id="A0A1M6NWA1"/>
<sequence length="169" mass="19167">MSEKKFTINDYLEVKISQNLVRLCSDCYQALGWVITDTRLGVDMVTLKLERNRKIPNRSSLCELQRTCEDAFIQIERLEKIKMAKPIGGSLGVGLLGTALIAVSIFAITGYLAPLWVILAIPGFSAWGSAYFLYKKFLRESMAKVSPLIERNYDIIYEACEKAEQLLYK</sequence>
<keyword evidence="3" id="KW-1185">Reference proteome</keyword>
<dbReference type="RefSeq" id="WP_139241131.1">
    <property type="nucleotide sequence ID" value="NZ_FRAC01000008.1"/>
</dbReference>
<keyword evidence="1" id="KW-1133">Transmembrane helix</keyword>
<evidence type="ECO:0000313" key="2">
    <source>
        <dbReference type="EMBL" id="SHJ99976.1"/>
    </source>
</evidence>
<reference evidence="2 3" key="1">
    <citation type="submission" date="2016-11" db="EMBL/GenBank/DDBJ databases">
        <authorList>
            <person name="Jaros S."/>
            <person name="Januszkiewicz K."/>
            <person name="Wedrychowicz H."/>
        </authorList>
    </citation>
    <scope>NUCLEOTIDE SEQUENCE [LARGE SCALE GENOMIC DNA]</scope>
    <source>
        <strain evidence="2 3">DSM 15929</strain>
    </source>
</reference>
<evidence type="ECO:0000256" key="1">
    <source>
        <dbReference type="SAM" id="Phobius"/>
    </source>
</evidence>
<keyword evidence="1" id="KW-0812">Transmembrane</keyword>
<dbReference type="EMBL" id="FRAC01000008">
    <property type="protein sequence ID" value="SHJ99976.1"/>
    <property type="molecule type" value="Genomic_DNA"/>
</dbReference>
<name>A0A1M6NWA1_9FIRM</name>
<evidence type="ECO:0000313" key="3">
    <source>
        <dbReference type="Proteomes" id="UP000184386"/>
    </source>
</evidence>
<gene>
    <name evidence="2" type="ORF">SAMN02745136_01485</name>
</gene>
<feature type="transmembrane region" description="Helical" evidence="1">
    <location>
        <begin position="115"/>
        <end position="134"/>
    </location>
</feature>
<dbReference type="STRING" id="1121322.SAMN02745136_01485"/>
<proteinExistence type="predicted"/>
<keyword evidence="1" id="KW-0472">Membrane</keyword>
<feature type="transmembrane region" description="Helical" evidence="1">
    <location>
        <begin position="87"/>
        <end position="109"/>
    </location>
</feature>
<dbReference type="OrthoDB" id="2599257at2"/>